<keyword evidence="2" id="KW-0805">Transcription regulation</keyword>
<evidence type="ECO:0000259" key="8">
    <source>
        <dbReference type="PROSITE" id="PS50066"/>
    </source>
</evidence>
<comment type="subcellular location">
    <subcellularLocation>
        <location evidence="1">Nucleus</location>
    </subcellularLocation>
</comment>
<dbReference type="InterPro" id="IPR002100">
    <property type="entry name" value="TF_MADSbox"/>
</dbReference>
<dbReference type="GO" id="GO:0000987">
    <property type="term" value="F:cis-regulatory region sequence-specific DNA binding"/>
    <property type="evidence" value="ECO:0007669"/>
    <property type="project" value="InterPro"/>
</dbReference>
<name>A0A498S9U1_ACAVI</name>
<feature type="region of interest" description="Disordered" evidence="7">
    <location>
        <begin position="1"/>
        <end position="30"/>
    </location>
</feature>
<dbReference type="Pfam" id="PF00319">
    <property type="entry name" value="SRF-TF"/>
    <property type="match status" value="1"/>
</dbReference>
<keyword evidence="10" id="KW-1185">Reference proteome</keyword>
<accession>A0A498S9U1</accession>
<dbReference type="Proteomes" id="UP000276991">
    <property type="component" value="Unassembled WGS sequence"/>
</dbReference>
<dbReference type="GO" id="GO:0005634">
    <property type="term" value="C:nucleus"/>
    <property type="evidence" value="ECO:0007669"/>
    <property type="project" value="UniProtKB-SubCell"/>
</dbReference>
<dbReference type="Gene3D" id="3.40.1810.10">
    <property type="entry name" value="Transcription factor, MADS-box"/>
    <property type="match status" value="1"/>
</dbReference>
<dbReference type="PROSITE" id="PS00350">
    <property type="entry name" value="MADS_BOX_1"/>
    <property type="match status" value="1"/>
</dbReference>
<evidence type="ECO:0000256" key="5">
    <source>
        <dbReference type="ARBA" id="ARBA00023242"/>
    </source>
</evidence>
<reference evidence="9 10" key="1">
    <citation type="submission" date="2018-08" db="EMBL/GenBank/DDBJ databases">
        <authorList>
            <person name="Laetsch R D."/>
            <person name="Stevens L."/>
            <person name="Kumar S."/>
            <person name="Blaxter L. M."/>
        </authorList>
    </citation>
    <scope>NUCLEOTIDE SEQUENCE [LARGE SCALE GENOMIC DNA]</scope>
</reference>
<keyword evidence="5" id="KW-0539">Nucleus</keyword>
<evidence type="ECO:0000256" key="1">
    <source>
        <dbReference type="ARBA" id="ARBA00004123"/>
    </source>
</evidence>
<feature type="compositionally biased region" description="Acidic residues" evidence="7">
    <location>
        <begin position="164"/>
        <end position="176"/>
    </location>
</feature>
<evidence type="ECO:0000256" key="6">
    <source>
        <dbReference type="ARBA" id="ARBA00069746"/>
    </source>
</evidence>
<dbReference type="InterPro" id="IPR036879">
    <property type="entry name" value="TF_MADSbox_sf"/>
</dbReference>
<evidence type="ECO:0000313" key="9">
    <source>
        <dbReference type="EMBL" id="VBB25964.1"/>
    </source>
</evidence>
<dbReference type="CDD" id="cd00266">
    <property type="entry name" value="MADS_SRF_like"/>
    <property type="match status" value="1"/>
</dbReference>
<dbReference type="STRING" id="6277.A0A498S9U1"/>
<evidence type="ECO:0000313" key="10">
    <source>
        <dbReference type="Proteomes" id="UP000276991"/>
    </source>
</evidence>
<dbReference type="InterPro" id="IPR050142">
    <property type="entry name" value="MADS-box/MEF2_TF"/>
</dbReference>
<dbReference type="FunFam" id="3.40.1810.10:FF:000002">
    <property type="entry name" value="Serum response factor b"/>
    <property type="match status" value="1"/>
</dbReference>
<dbReference type="PRINTS" id="PR00404">
    <property type="entry name" value="MADSDOMAIN"/>
</dbReference>
<proteinExistence type="predicted"/>
<dbReference type="SMART" id="SM00432">
    <property type="entry name" value="MADS"/>
    <property type="match status" value="1"/>
</dbReference>
<sequence>MGGECESSSPQLQHQVNEGTPTLPNGKKTKGRVKIKMEYIGNKLRRYTTFSKRKTGIMKKAYELSTLTGTQVMLLVASETGHVYTFATKKLRPMISSEAGKTLIRNCLNTPDIDDAVDPLGARQEFTFEPQPNISRKRKLNECPELPTMVHPTTIAASPTCNPEEAENSDGGESESVDSHDAVIEESETDKEKEKATSLSLQQTLKEALRVAAAHRQLQRSKAKFNNTNDVRSVTNNANNNNNNNNNCSNVHNGTIGNIATNTNVQATATFPLLAPFLLPGLNSASTAGTSNAIMYQIPQGVVYSNEEGTDGNSLFANGNGNSSNSSENQQTSPQFMFPINSLTLQQSLLQIMSTAALSAAQLENNERSS</sequence>
<feature type="domain" description="MADS-box" evidence="8">
    <location>
        <begin position="30"/>
        <end position="90"/>
    </location>
</feature>
<dbReference type="AlphaFoldDB" id="A0A498S9U1"/>
<dbReference type="InterPro" id="IPR033897">
    <property type="entry name" value="SRF-like_MADS-box"/>
</dbReference>
<dbReference type="GO" id="GO:0045944">
    <property type="term" value="P:positive regulation of transcription by RNA polymerase II"/>
    <property type="evidence" value="ECO:0007669"/>
    <property type="project" value="InterPro"/>
</dbReference>
<evidence type="ECO:0000256" key="4">
    <source>
        <dbReference type="ARBA" id="ARBA00023163"/>
    </source>
</evidence>
<feature type="region of interest" description="Disordered" evidence="7">
    <location>
        <begin position="309"/>
        <end position="334"/>
    </location>
</feature>
<protein>
    <recommendedName>
        <fullName evidence="6">Serum response factor homolog</fullName>
    </recommendedName>
</protein>
<feature type="compositionally biased region" description="Low complexity" evidence="7">
    <location>
        <begin position="312"/>
        <end position="334"/>
    </location>
</feature>
<keyword evidence="4" id="KW-0804">Transcription</keyword>
<evidence type="ECO:0000256" key="3">
    <source>
        <dbReference type="ARBA" id="ARBA00023125"/>
    </source>
</evidence>
<evidence type="ECO:0000256" key="2">
    <source>
        <dbReference type="ARBA" id="ARBA00023015"/>
    </source>
</evidence>
<gene>
    <name evidence="9" type="ORF">NAV_LOCUS794</name>
</gene>
<organism evidence="9 10">
    <name type="scientific">Acanthocheilonema viteae</name>
    <name type="common">Filarial nematode worm</name>
    <name type="synonym">Dipetalonema viteae</name>
    <dbReference type="NCBI Taxonomy" id="6277"/>
    <lineage>
        <taxon>Eukaryota</taxon>
        <taxon>Metazoa</taxon>
        <taxon>Ecdysozoa</taxon>
        <taxon>Nematoda</taxon>
        <taxon>Chromadorea</taxon>
        <taxon>Rhabditida</taxon>
        <taxon>Spirurina</taxon>
        <taxon>Spiruromorpha</taxon>
        <taxon>Filarioidea</taxon>
        <taxon>Onchocercidae</taxon>
        <taxon>Acanthocheilonema</taxon>
    </lineage>
</organism>
<dbReference type="GO" id="GO:0000981">
    <property type="term" value="F:DNA-binding transcription factor activity, RNA polymerase II-specific"/>
    <property type="evidence" value="ECO:0007669"/>
    <property type="project" value="InterPro"/>
</dbReference>
<evidence type="ECO:0000256" key="7">
    <source>
        <dbReference type="SAM" id="MobiDB-lite"/>
    </source>
</evidence>
<dbReference type="GO" id="GO:0046983">
    <property type="term" value="F:protein dimerization activity"/>
    <property type="evidence" value="ECO:0007669"/>
    <property type="project" value="InterPro"/>
</dbReference>
<dbReference type="OrthoDB" id="2284405at2759"/>
<dbReference type="PROSITE" id="PS50066">
    <property type="entry name" value="MADS_BOX_2"/>
    <property type="match status" value="1"/>
</dbReference>
<feature type="region of interest" description="Disordered" evidence="7">
    <location>
        <begin position="152"/>
        <end position="198"/>
    </location>
</feature>
<dbReference type="EMBL" id="UPTC01000055">
    <property type="protein sequence ID" value="VBB25964.1"/>
    <property type="molecule type" value="Genomic_DNA"/>
</dbReference>
<dbReference type="SUPFAM" id="SSF55455">
    <property type="entry name" value="SRF-like"/>
    <property type="match status" value="1"/>
</dbReference>
<keyword evidence="3" id="KW-0238">DNA-binding</keyword>
<dbReference type="PANTHER" id="PTHR48019">
    <property type="entry name" value="SERUM RESPONSE FACTOR HOMOLOG"/>
    <property type="match status" value="1"/>
</dbReference>
<feature type="compositionally biased region" description="Polar residues" evidence="7">
    <location>
        <begin position="1"/>
        <end position="23"/>
    </location>
</feature>